<keyword evidence="2" id="KW-0614">Plasmid</keyword>
<gene>
    <name evidence="2" type="ORF">PAMH19_p0016</name>
</gene>
<dbReference type="GO" id="GO:0003964">
    <property type="term" value="F:RNA-directed DNA polymerase activity"/>
    <property type="evidence" value="ECO:0007669"/>
    <property type="project" value="UniProtKB-KW"/>
</dbReference>
<accession>A0A0B7KTI6</accession>
<organism evidence="2">
    <name type="scientific">Pseudomonas aeruginosa</name>
    <dbReference type="NCBI Taxonomy" id="287"/>
    <lineage>
        <taxon>Bacteria</taxon>
        <taxon>Pseudomonadati</taxon>
        <taxon>Pseudomonadota</taxon>
        <taxon>Gammaproteobacteria</taxon>
        <taxon>Pseudomonadales</taxon>
        <taxon>Pseudomonadaceae</taxon>
        <taxon>Pseudomonas</taxon>
    </lineage>
</organism>
<dbReference type="AlphaFoldDB" id="A0A0B7KTI6"/>
<reference evidence="2" key="2">
    <citation type="journal article" date="2015" name="Genome Announc.">
        <title>Genome Sequence of the Urethral Catheter Isolate Pseudomonas aeruginosa MH19.</title>
        <authorList>
            <person name="Vorholter F.J."/>
            <person name="Tielen P."/>
            <person name="Wibberg D."/>
            <person name="Narten M."/>
            <person name="Schobert M."/>
            <person name="Tupker R."/>
            <person name="Blom J."/>
            <person name="Schatschneider S."/>
            <person name="Winkler A."/>
            <person name="Albersmeier A."/>
            <person name="Goesmann A."/>
            <person name="Puhler A."/>
            <person name="Jahn D."/>
        </authorList>
    </citation>
    <scope>NUCLEOTIDE SEQUENCE [LARGE SCALE GENOMIC DNA]</scope>
    <source>
        <strain evidence="2">MH19</strain>
        <plasmid evidence="2">pPAMH19</plasmid>
    </source>
</reference>
<keyword evidence="2" id="KW-0548">Nucleotidyltransferase</keyword>
<feature type="region of interest" description="Disordered" evidence="1">
    <location>
        <begin position="1"/>
        <end position="110"/>
    </location>
</feature>
<name>A0A0B7KTI6_PSEAI</name>
<dbReference type="EMBL" id="LN809998">
    <property type="protein sequence ID" value="CEO58226.1"/>
    <property type="molecule type" value="Genomic_DNA"/>
</dbReference>
<dbReference type="SUPFAM" id="SSF56672">
    <property type="entry name" value="DNA/RNA polymerases"/>
    <property type="match status" value="1"/>
</dbReference>
<keyword evidence="2" id="KW-0808">Transferase</keyword>
<evidence type="ECO:0000256" key="1">
    <source>
        <dbReference type="SAM" id="MobiDB-lite"/>
    </source>
</evidence>
<protein>
    <submittedName>
        <fullName evidence="2">RNA-directed DNA polymerase</fullName>
    </submittedName>
</protein>
<geneLocation type="plasmid" evidence="2">
    <name>pPAMH19</name>
</geneLocation>
<evidence type="ECO:0000313" key="2">
    <source>
        <dbReference type="EMBL" id="CEO58226.1"/>
    </source>
</evidence>
<keyword evidence="2" id="KW-0695">RNA-directed DNA polymerase</keyword>
<reference evidence="2" key="1">
    <citation type="submission" date="2014-09" db="EMBL/GenBank/DDBJ databases">
        <authorList>
            <person name="Wibberg Daniel"/>
        </authorList>
    </citation>
    <scope>NUCLEOTIDE SEQUENCE</scope>
    <source>
        <strain evidence="2">MH19</strain>
        <plasmid evidence="2">pPAMH19</plasmid>
    </source>
</reference>
<sequence length="240" mass="26055">MPMLLSEAEGNTEHGVIRQSCSDPARSETLCTSGSPPHRNWEISAVPSAQAPGGAGKAKSRNPAVHVAEKSDTSVVPEKPSNKGPGPAEIVEERDVAKGNTNRPPAPRTLSRISCASMGLDGVREAARRNKGMQFTALLHHITPQLLAQSFYALRRDAAVGVDGMSWREYEEGLLQRVNDLHGRLHSGAYRATPSRRVYIPKADGRQRPLGIASLECGFHDTWTLSPRSFGHSFHAHLDT</sequence>
<proteinExistence type="predicted"/>
<dbReference type="InterPro" id="IPR043502">
    <property type="entry name" value="DNA/RNA_pol_sf"/>
</dbReference>